<dbReference type="CDD" id="cd23445">
    <property type="entry name" value="beta-trefoil_Ricin_HA17-like"/>
    <property type="match status" value="1"/>
</dbReference>
<evidence type="ECO:0000256" key="2">
    <source>
        <dbReference type="ARBA" id="ARBA00022656"/>
    </source>
</evidence>
<dbReference type="GO" id="GO:0090729">
    <property type="term" value="F:toxin activity"/>
    <property type="evidence" value="ECO:0007669"/>
    <property type="project" value="UniProtKB-KW"/>
</dbReference>
<evidence type="ECO:0000259" key="9">
    <source>
        <dbReference type="Pfam" id="PF03945"/>
    </source>
</evidence>
<keyword evidence="3" id="KW-0749">Sporulation</keyword>
<dbReference type="InterPro" id="IPR008979">
    <property type="entry name" value="Galactose-bd-like_sf"/>
</dbReference>
<evidence type="ECO:0000259" key="8">
    <source>
        <dbReference type="Pfam" id="PF03944"/>
    </source>
</evidence>
<dbReference type="AlphaFoldDB" id="X2J6C3"/>
<dbReference type="GO" id="GO:0005102">
    <property type="term" value="F:signaling receptor binding"/>
    <property type="evidence" value="ECO:0007669"/>
    <property type="project" value="InterPro"/>
</dbReference>
<dbReference type="Gene3D" id="2.60.120.260">
    <property type="entry name" value="Galactose-binding domain-like"/>
    <property type="match status" value="1"/>
</dbReference>
<dbReference type="Pfam" id="PF14200">
    <property type="entry name" value="RicinB_lectin_2"/>
    <property type="match status" value="1"/>
</dbReference>
<proteinExistence type="inferred from homology"/>
<evidence type="ECO:0000256" key="5">
    <source>
        <dbReference type="ARBA" id="ARBA00029653"/>
    </source>
</evidence>
<dbReference type="InterPro" id="IPR005639">
    <property type="entry name" value="Pest_crys_dom_I"/>
</dbReference>
<dbReference type="PANTHER" id="PTHR37003">
    <property type="entry name" value="ENDOTOXIN_N DOMAIN-CONTAINING PROTEIN-RELATED"/>
    <property type="match status" value="1"/>
</dbReference>
<dbReference type="Pfam" id="PF00555">
    <property type="entry name" value="Endotoxin_M"/>
    <property type="match status" value="1"/>
</dbReference>
<dbReference type="Pfam" id="PF03944">
    <property type="entry name" value="Endotoxin_C"/>
    <property type="match status" value="1"/>
</dbReference>
<dbReference type="Pfam" id="PF03945">
    <property type="entry name" value="Endotoxin_N"/>
    <property type="match status" value="1"/>
</dbReference>
<dbReference type="InterPro" id="IPR005638">
    <property type="entry name" value="Pest_crys_dom-III"/>
</dbReference>
<keyword evidence="2" id="KW-0800">Toxin</keyword>
<dbReference type="SUPFAM" id="SSF50370">
    <property type="entry name" value="Ricin B-like lectins"/>
    <property type="match status" value="1"/>
</dbReference>
<dbReference type="GO" id="GO:0030435">
    <property type="term" value="P:sporulation resulting in formation of a cellular spore"/>
    <property type="evidence" value="ECO:0007669"/>
    <property type="project" value="UniProtKB-KW"/>
</dbReference>
<dbReference type="Gene3D" id="2.80.10.50">
    <property type="match status" value="1"/>
</dbReference>
<dbReference type="InterPro" id="IPR038979">
    <property type="entry name" value="Pest_crys"/>
</dbReference>
<evidence type="ECO:0000256" key="6">
    <source>
        <dbReference type="SAM" id="Coils"/>
    </source>
</evidence>
<dbReference type="InterPro" id="IPR035992">
    <property type="entry name" value="Ricin_B-like_lectins"/>
</dbReference>
<dbReference type="Gene3D" id="1.20.190.10">
    <property type="entry name" value="Pesticidal crystal protein, N-terminal domain"/>
    <property type="match status" value="1"/>
</dbReference>
<dbReference type="SUPFAM" id="SSF49785">
    <property type="entry name" value="Galactose-binding domain-like"/>
    <property type="match status" value="1"/>
</dbReference>
<feature type="domain" description="Pesticidal crystal protein" evidence="8">
    <location>
        <begin position="520"/>
        <end position="652"/>
    </location>
</feature>
<keyword evidence="4" id="KW-0843">Virulence</keyword>
<organism evidence="11">
    <name type="scientific">Bacillus thuringiensis</name>
    <dbReference type="NCBI Taxonomy" id="1428"/>
    <lineage>
        <taxon>Bacteria</taxon>
        <taxon>Bacillati</taxon>
        <taxon>Bacillota</taxon>
        <taxon>Bacilli</taxon>
        <taxon>Bacillales</taxon>
        <taxon>Bacillaceae</taxon>
        <taxon>Bacillus</taxon>
        <taxon>Bacillus cereus group</taxon>
    </lineage>
</organism>
<evidence type="ECO:0000256" key="3">
    <source>
        <dbReference type="ARBA" id="ARBA00022969"/>
    </source>
</evidence>
<evidence type="ECO:0000256" key="4">
    <source>
        <dbReference type="ARBA" id="ARBA00023026"/>
    </source>
</evidence>
<dbReference type="Gene3D" id="2.100.10.10">
    <property type="entry name" value="Pesticidal crystal protein, central domain"/>
    <property type="match status" value="1"/>
</dbReference>
<evidence type="ECO:0000313" key="11">
    <source>
        <dbReference type="EMBL" id="AHN52957.1"/>
    </source>
</evidence>
<reference evidence="11" key="2">
    <citation type="submission" date="2014-02" db="EMBL/GenBank/DDBJ databases">
        <authorList>
            <person name="Palma L.L.P."/>
            <person name="Caballero P.P.C."/>
        </authorList>
    </citation>
    <scope>NUCLEOTIDE SEQUENCE</scope>
    <source>
        <strain evidence="11">B3</strain>
    </source>
</reference>
<accession>X2J6C3</accession>
<keyword evidence="6" id="KW-0175">Coiled coil</keyword>
<feature type="domain" description="Pesticidal crystal protein" evidence="9">
    <location>
        <begin position="85"/>
        <end position="273"/>
    </location>
</feature>
<name>X2J6C3_BACTU</name>
<comment type="similarity">
    <text evidence="1">Belongs to the delta endotoxin family.</text>
</comment>
<evidence type="ECO:0000259" key="10">
    <source>
        <dbReference type="Pfam" id="PF14200"/>
    </source>
</evidence>
<evidence type="ECO:0000256" key="1">
    <source>
        <dbReference type="ARBA" id="ARBA00007819"/>
    </source>
</evidence>
<dbReference type="EMBL" id="KJ427833">
    <property type="protein sequence ID" value="AHN52957.1"/>
    <property type="molecule type" value="Genomic_DNA"/>
</dbReference>
<dbReference type="CDD" id="cd04085">
    <property type="entry name" value="delta_endotoxin_C"/>
    <property type="match status" value="1"/>
</dbReference>
<dbReference type="PANTHER" id="PTHR37003:SF2">
    <property type="entry name" value="PESTICIDAL CRYSTAL PROTEIN N-TERMINAL DOMAIN-CONTAINING PROTEIN"/>
    <property type="match status" value="1"/>
</dbReference>
<dbReference type="InterPro" id="IPR001178">
    <property type="entry name" value="Pest_cryst_dom_II"/>
</dbReference>
<feature type="domain" description="Ricin B lectin" evidence="10">
    <location>
        <begin position="699"/>
        <end position="766"/>
    </location>
</feature>
<dbReference type="SUPFAM" id="SSF56849">
    <property type="entry name" value="delta-Endotoxin (insectocide), N-terminal domain"/>
    <property type="match status" value="1"/>
</dbReference>
<evidence type="ECO:0000259" key="7">
    <source>
        <dbReference type="Pfam" id="PF00555"/>
    </source>
</evidence>
<reference evidence="11" key="1">
    <citation type="journal article" date="2014" name="Toxins">
        <title>Molecular and Insecticidal Characterization of a Novel Cry-Related Protein from Bacillus Thuringiensis Toxic against Myzus persicae.</title>
        <authorList>
            <person name="Palma L."/>
            <person name="Munoz D."/>
            <person name="Berry C."/>
            <person name="Murillo J."/>
            <person name="de Escudero I.R."/>
            <person name="Caballero P."/>
        </authorList>
    </citation>
    <scope>NUCLEOTIDE SEQUENCE</scope>
    <source>
        <strain evidence="11">B3</strain>
    </source>
</reference>
<sequence length="799" mass="89249">MNQNYNNNEYEILDNGNRSYQTKYPFAQAPGSECQKPNAKDGIYTPVGRVDTVLQNIDIGLSVRTALSILQMLLSVSFPALGRAAGLINIIFGFLWGTLAGQSVWERFMKAVESLVNQKITDAVRAKAISELEGVQNALELYQEAADDWNENPDDASNKERVRRQFTSTNTIIEYAMPSFRVPTFEVPLLTVCAQAANLHLQLLRDAVKFGNEWGMPSEEVEDLYTRLTRRTAEYTDYCVTTYDKGLKGAYNLAPNPTDYNKYPYLNPYSRDPIYGKYYTAPVDWNLFNDFRRDMTIMVLDIVAVWPTYNPRIYTNPYGVQVELSREVYSTVYGRGGSDNSSVEAIESQIVRPPHLVTELTTLKIEQGATLDMEQIQYPKYMKVTNTLHYIGSSSTWEQSSSAIPIRPITQIHTIPANNIGNLSLSQLEVPYRFSFYNQDNALIAEVGSESPPNNVTWNGIPRAEDSDQNSHHLSYVGALSTQSSAGFPGTYPTELLGEWGFGWLHNSLTPANRIDPSKITQIPAVKGFGLGGSATVISGPGSTGGDVVQLQRWGHVKIAIPAARNIQPYRVRIRYASSQASTLRVIRWRGGVYQHAYYNVPQTYTNSLLTYNTFKYVDSFAITPDTSIEVWLENTGGGTIIIDKIEFIPTTPTPEPVVDGIYQIVTALNNSSVAENGGPTTRGGPDQVKLSPFYNSTDQKWEFIYDSNEDVYTIRNLAGGFLTYFMLNPGYPVLAIRPQWATENQKWIVEPAGNGYYYLRSKSVPTEAAFAPNAADGSVVRMSAVDFSTNQKFKLNKL</sequence>
<dbReference type="InterPro" id="IPR036716">
    <property type="entry name" value="Pest_crys_N_sf"/>
</dbReference>
<protein>
    <recommendedName>
        <fullName evidence="5">Crystaline entomocidal protoxin</fullName>
    </recommendedName>
</protein>
<dbReference type="InterPro" id="IPR000772">
    <property type="entry name" value="Ricin_B_lectin"/>
</dbReference>
<dbReference type="InterPro" id="IPR036399">
    <property type="entry name" value="Pest_cryst_cen_dom_sf"/>
</dbReference>
<dbReference type="SUPFAM" id="SSF51096">
    <property type="entry name" value="delta-Endotoxin (insectocide), middle domain"/>
    <property type="match status" value="1"/>
</dbReference>
<dbReference type="SMR" id="X2J6C3"/>
<feature type="domain" description="Pesticidal crystal protein" evidence="7">
    <location>
        <begin position="320"/>
        <end position="508"/>
    </location>
</feature>
<feature type="coiled-coil region" evidence="6">
    <location>
        <begin position="125"/>
        <end position="152"/>
    </location>
</feature>
<dbReference type="GO" id="GO:0001907">
    <property type="term" value="P:symbiont-mediated killing of host cell"/>
    <property type="evidence" value="ECO:0007669"/>
    <property type="project" value="InterPro"/>
</dbReference>